<evidence type="ECO:0000313" key="3">
    <source>
        <dbReference type="Proteomes" id="UP000075515"/>
    </source>
</evidence>
<gene>
    <name evidence="2" type="ORF">BE18_40605</name>
</gene>
<dbReference type="AlphaFoldDB" id="A0A150RZI4"/>
<dbReference type="Proteomes" id="UP000075515">
    <property type="component" value="Unassembled WGS sequence"/>
</dbReference>
<evidence type="ECO:0000256" key="1">
    <source>
        <dbReference type="SAM" id="MobiDB-lite"/>
    </source>
</evidence>
<reference evidence="2 3" key="1">
    <citation type="submission" date="2014-02" db="EMBL/GenBank/DDBJ databases">
        <title>The small core and large imbalanced accessory genome model reveals a collaborative survival strategy of Sorangium cellulosum strains in nature.</title>
        <authorList>
            <person name="Han K."/>
            <person name="Peng R."/>
            <person name="Blom J."/>
            <person name="Li Y.-Z."/>
        </authorList>
    </citation>
    <scope>NUCLEOTIDE SEQUENCE [LARGE SCALE GENOMIC DNA]</scope>
    <source>
        <strain evidence="2 3">So0149</strain>
    </source>
</reference>
<feature type="compositionally biased region" description="Basic and acidic residues" evidence="1">
    <location>
        <begin position="51"/>
        <end position="66"/>
    </location>
</feature>
<proteinExistence type="predicted"/>
<sequence length="330" mass="36366">MTRARDDLEALRDPALRSTPLEAESTAQSTTSGPVETGPEETRQTAGAPAPEERPRAEGERPETDRPQQAGAEQASSEQPGSERMEPASSASVGPLSVEPRSRGDESLDRERYERYAMPASDLPAANVQAFRGDAGGVLAIVRRAVQSVTRDPARHRRRLPKSRFDAIRSLPELAMALDYAVARMQPESAPPAEVTERLDQLYEALRPTLAAAEACFPRGIVPETYGIVRRALVAGDPASAAATITNLILDRWNHVQGRISLTRDEVTRINGTAKWLLSNTRAPERLDSRDIRDRLWSLLRERYEQLRAIAQEVSGDDSRDYAPERLAAD</sequence>
<evidence type="ECO:0000313" key="2">
    <source>
        <dbReference type="EMBL" id="KYF85540.1"/>
    </source>
</evidence>
<accession>A0A150RZI4</accession>
<organism evidence="2 3">
    <name type="scientific">Sorangium cellulosum</name>
    <name type="common">Polyangium cellulosum</name>
    <dbReference type="NCBI Taxonomy" id="56"/>
    <lineage>
        <taxon>Bacteria</taxon>
        <taxon>Pseudomonadati</taxon>
        <taxon>Myxococcota</taxon>
        <taxon>Polyangia</taxon>
        <taxon>Polyangiales</taxon>
        <taxon>Polyangiaceae</taxon>
        <taxon>Sorangium</taxon>
    </lineage>
</organism>
<feature type="region of interest" description="Disordered" evidence="1">
    <location>
        <begin position="1"/>
        <end position="109"/>
    </location>
</feature>
<dbReference type="EMBL" id="JEMC01002701">
    <property type="protein sequence ID" value="KYF85540.1"/>
    <property type="molecule type" value="Genomic_DNA"/>
</dbReference>
<feature type="compositionally biased region" description="Basic and acidic residues" evidence="1">
    <location>
        <begin position="1"/>
        <end position="15"/>
    </location>
</feature>
<feature type="compositionally biased region" description="Basic and acidic residues" evidence="1">
    <location>
        <begin position="100"/>
        <end position="109"/>
    </location>
</feature>
<comment type="caution">
    <text evidence="2">The sequence shown here is derived from an EMBL/GenBank/DDBJ whole genome shotgun (WGS) entry which is preliminary data.</text>
</comment>
<feature type="compositionally biased region" description="Low complexity" evidence="1">
    <location>
        <begin position="68"/>
        <end position="79"/>
    </location>
</feature>
<feature type="compositionally biased region" description="Polar residues" evidence="1">
    <location>
        <begin position="25"/>
        <end position="34"/>
    </location>
</feature>
<name>A0A150RZI4_SORCE</name>
<protein>
    <submittedName>
        <fullName evidence="2">Uncharacterized protein</fullName>
    </submittedName>
</protein>